<dbReference type="RefSeq" id="WP_242375421.1">
    <property type="nucleotide sequence ID" value="NZ_JAKRKC020000002.1"/>
</dbReference>
<feature type="region of interest" description="Disordered" evidence="1">
    <location>
        <begin position="475"/>
        <end position="503"/>
    </location>
</feature>
<comment type="caution">
    <text evidence="4">The sequence shown here is derived from an EMBL/GenBank/DDBJ whole genome shotgun (WGS) entry which is preliminary data.</text>
</comment>
<gene>
    <name evidence="4" type="ORF">MF672_038025</name>
</gene>
<dbReference type="EMBL" id="JAKRKC020000002">
    <property type="protein sequence ID" value="MCK2219551.1"/>
    <property type="molecule type" value="Genomic_DNA"/>
</dbReference>
<organism evidence="4 5">
    <name type="scientific">Actinomadura luzonensis</name>
    <dbReference type="NCBI Taxonomy" id="2805427"/>
    <lineage>
        <taxon>Bacteria</taxon>
        <taxon>Bacillati</taxon>
        <taxon>Actinomycetota</taxon>
        <taxon>Actinomycetes</taxon>
        <taxon>Streptosporangiales</taxon>
        <taxon>Thermomonosporaceae</taxon>
        <taxon>Actinomadura</taxon>
    </lineage>
</organism>
<dbReference type="Pfam" id="PF00501">
    <property type="entry name" value="AMP-binding"/>
    <property type="match status" value="1"/>
</dbReference>
<dbReference type="Pfam" id="PF13193">
    <property type="entry name" value="AMP-binding_C"/>
    <property type="match status" value="1"/>
</dbReference>
<name>A0ABT0G4L4_9ACTN</name>
<sequence>MIHSLSLSDVLAEHARSRPQTTAVVDGDVRLTYPELDDRVTRLASALAGRGVGAGDRVLWLGQNAHAVLELLLACSRLGAVFCPANWRQSADELRFVLHDLAPSLVVWEPSDTVAALAGPGWVRAGADYEGLVAGGPVREFAQVADTEPVLALYTAAFAGRPNAALLSSAALVAHATSLLVVRQMEPGFTFLNNGPLFHVGTMMFCLATLQIGGTNVFTPAFDPEEVCRLVDAEKVTQAFLFGPMIDAVVKANAGGKYDLSSLRFVAASDEWNAMITVDDSPWCRSRMGGYGQTEVGGMLTFLGLAEGGAGLAGRPSPLAQVRIMGPDDAELPAGEVGEICARGKTLFSGYFARPDLNAEKLRNGWHHTGDLGRREPDGTITFIGPKLRMIKSGAENVYPAEVERALKTHPAVADAAVIGVPDPDWHQAVKAVVVLRQGAAATPAELVEHVKGQVASYKKPREVVFADEIPKRGFTPDYDALDAAHGGGNYPGASPGGSPGPA</sequence>
<evidence type="ECO:0000259" key="2">
    <source>
        <dbReference type="Pfam" id="PF00501"/>
    </source>
</evidence>
<dbReference type="InterPro" id="IPR000873">
    <property type="entry name" value="AMP-dep_synth/lig_dom"/>
</dbReference>
<dbReference type="CDD" id="cd17636">
    <property type="entry name" value="PtmA"/>
    <property type="match status" value="1"/>
</dbReference>
<dbReference type="PANTHER" id="PTHR43767">
    <property type="entry name" value="LONG-CHAIN-FATTY-ACID--COA LIGASE"/>
    <property type="match status" value="1"/>
</dbReference>
<proteinExistence type="predicted"/>
<dbReference type="InterPro" id="IPR050237">
    <property type="entry name" value="ATP-dep_AMP-bd_enzyme"/>
</dbReference>
<reference evidence="4 5" key="1">
    <citation type="submission" date="2022-04" db="EMBL/GenBank/DDBJ databases">
        <title>Genome draft of Actinomadura sp. ATCC 31491.</title>
        <authorList>
            <person name="Shi X."/>
            <person name="Du Y."/>
        </authorList>
    </citation>
    <scope>NUCLEOTIDE SEQUENCE [LARGE SCALE GENOMIC DNA]</scope>
    <source>
        <strain evidence="4 5">ATCC 31491</strain>
    </source>
</reference>
<accession>A0ABT0G4L4</accession>
<keyword evidence="5" id="KW-1185">Reference proteome</keyword>
<evidence type="ECO:0000256" key="1">
    <source>
        <dbReference type="SAM" id="MobiDB-lite"/>
    </source>
</evidence>
<feature type="domain" description="AMP-binding enzyme C-terminal" evidence="3">
    <location>
        <begin position="402"/>
        <end position="472"/>
    </location>
</feature>
<feature type="compositionally biased region" description="Gly residues" evidence="1">
    <location>
        <begin position="486"/>
        <end position="503"/>
    </location>
</feature>
<dbReference type="Proteomes" id="UP001317259">
    <property type="component" value="Unassembled WGS sequence"/>
</dbReference>
<dbReference type="InterPro" id="IPR025110">
    <property type="entry name" value="AMP-bd_C"/>
</dbReference>
<evidence type="ECO:0000313" key="4">
    <source>
        <dbReference type="EMBL" id="MCK2219551.1"/>
    </source>
</evidence>
<dbReference type="PANTHER" id="PTHR43767:SF1">
    <property type="entry name" value="NONRIBOSOMAL PEPTIDE SYNTHASE PES1 (EUROFUNG)-RELATED"/>
    <property type="match status" value="1"/>
</dbReference>
<feature type="domain" description="AMP-dependent synthetase/ligase" evidence="2">
    <location>
        <begin position="12"/>
        <end position="352"/>
    </location>
</feature>
<evidence type="ECO:0000259" key="3">
    <source>
        <dbReference type="Pfam" id="PF13193"/>
    </source>
</evidence>
<evidence type="ECO:0000313" key="5">
    <source>
        <dbReference type="Proteomes" id="UP001317259"/>
    </source>
</evidence>
<protein>
    <submittedName>
        <fullName evidence="4">AMP-binding protein</fullName>
    </submittedName>
</protein>